<dbReference type="EMBL" id="PVLV01000441">
    <property type="protein sequence ID" value="PRH76725.1"/>
    <property type="molecule type" value="Genomic_DNA"/>
</dbReference>
<evidence type="ECO:0000256" key="2">
    <source>
        <dbReference type="SAM" id="SignalP"/>
    </source>
</evidence>
<feature type="signal peptide" evidence="2">
    <location>
        <begin position="1"/>
        <end position="32"/>
    </location>
</feature>
<evidence type="ECO:0000313" key="4">
    <source>
        <dbReference type="EMBL" id="PRH76725.1"/>
    </source>
</evidence>
<dbReference type="SUPFAM" id="SSF50494">
    <property type="entry name" value="Trypsin-like serine proteases"/>
    <property type="match status" value="1"/>
</dbReference>
<feature type="chain" id="PRO_5015587391" evidence="2">
    <location>
        <begin position="33"/>
        <end position="136"/>
    </location>
</feature>
<dbReference type="AlphaFoldDB" id="A0A2S9PQM2"/>
<keyword evidence="5" id="KW-1185">Reference proteome</keyword>
<dbReference type="OrthoDB" id="9815928at2"/>
<sequence>MSILHSPAAAVSVGVAAAVIAAGTLTALPAHAVSGTPAAANTYAFTAKLSIGAGDNARACTGTLIAADWIATAASCFATGTTPPTTGRPALKTTATIGRTNLTTTGGHTSEVVQITVHEQRDLVLARLAQPATGIT</sequence>
<dbReference type="InterPro" id="IPR050430">
    <property type="entry name" value="Peptidase_S1"/>
</dbReference>
<keyword evidence="2" id="KW-0732">Signal</keyword>
<dbReference type="Proteomes" id="UP000239322">
    <property type="component" value="Unassembled WGS sequence"/>
</dbReference>
<feature type="domain" description="Peptidase S1" evidence="3">
    <location>
        <begin position="33"/>
        <end position="133"/>
    </location>
</feature>
<keyword evidence="1" id="KW-1015">Disulfide bond</keyword>
<comment type="caution">
    <text evidence="4">The sequence shown here is derived from an EMBL/GenBank/DDBJ whole genome shotgun (WGS) entry which is preliminary data.</text>
</comment>
<name>A0A2S9PQM2_9ACTN</name>
<evidence type="ECO:0000256" key="1">
    <source>
        <dbReference type="ARBA" id="ARBA00023157"/>
    </source>
</evidence>
<evidence type="ECO:0000259" key="3">
    <source>
        <dbReference type="Pfam" id="PF00089"/>
    </source>
</evidence>
<evidence type="ECO:0000313" key="5">
    <source>
        <dbReference type="Proteomes" id="UP000239322"/>
    </source>
</evidence>
<accession>A0A2S9PQM2</accession>
<dbReference type="InterPro" id="IPR001254">
    <property type="entry name" value="Trypsin_dom"/>
</dbReference>
<dbReference type="InterPro" id="IPR009003">
    <property type="entry name" value="Peptidase_S1_PA"/>
</dbReference>
<proteinExistence type="predicted"/>
<dbReference type="PANTHER" id="PTHR24276:SF98">
    <property type="entry name" value="FI18310P1-RELATED"/>
    <property type="match status" value="1"/>
</dbReference>
<dbReference type="GO" id="GO:0006508">
    <property type="term" value="P:proteolysis"/>
    <property type="evidence" value="ECO:0007669"/>
    <property type="project" value="InterPro"/>
</dbReference>
<dbReference type="InterPro" id="IPR043504">
    <property type="entry name" value="Peptidase_S1_PA_chymotrypsin"/>
</dbReference>
<gene>
    <name evidence="4" type="ORF">C6N75_24065</name>
</gene>
<dbReference type="GO" id="GO:0004252">
    <property type="term" value="F:serine-type endopeptidase activity"/>
    <property type="evidence" value="ECO:0007669"/>
    <property type="project" value="InterPro"/>
</dbReference>
<dbReference type="Pfam" id="PF00089">
    <property type="entry name" value="Trypsin"/>
    <property type="match status" value="1"/>
</dbReference>
<protein>
    <submittedName>
        <fullName evidence="4">Esterase</fullName>
    </submittedName>
</protein>
<organism evidence="4 5">
    <name type="scientific">Streptomyces solincola</name>
    <dbReference type="NCBI Taxonomy" id="2100817"/>
    <lineage>
        <taxon>Bacteria</taxon>
        <taxon>Bacillati</taxon>
        <taxon>Actinomycetota</taxon>
        <taxon>Actinomycetes</taxon>
        <taxon>Kitasatosporales</taxon>
        <taxon>Streptomycetaceae</taxon>
        <taxon>Streptomyces</taxon>
    </lineage>
</organism>
<feature type="non-terminal residue" evidence="4">
    <location>
        <position position="136"/>
    </location>
</feature>
<reference evidence="4 5" key="1">
    <citation type="submission" date="2018-03" db="EMBL/GenBank/DDBJ databases">
        <title>Novel Streptomyces sp. from soil.</title>
        <authorList>
            <person name="Tan G.Y.A."/>
            <person name="Lee Z.Y."/>
        </authorList>
    </citation>
    <scope>NUCLEOTIDE SEQUENCE [LARGE SCALE GENOMIC DNA]</scope>
    <source>
        <strain evidence="4 5">ST5x</strain>
    </source>
</reference>
<dbReference type="Gene3D" id="2.40.10.10">
    <property type="entry name" value="Trypsin-like serine proteases"/>
    <property type="match status" value="1"/>
</dbReference>
<dbReference type="PANTHER" id="PTHR24276">
    <property type="entry name" value="POLYSERASE-RELATED"/>
    <property type="match status" value="1"/>
</dbReference>
<dbReference type="RefSeq" id="WP_146132657.1">
    <property type="nucleotide sequence ID" value="NZ_PVLV01000441.1"/>
</dbReference>